<dbReference type="EMBL" id="PP955094">
    <property type="protein sequence ID" value="XCH39324.1"/>
    <property type="molecule type" value="Genomic_DNA"/>
</dbReference>
<name>A0AAU8GF97_9VIRU</name>
<reference evidence="1" key="1">
    <citation type="submission" date="2024-06" db="EMBL/GenBank/DDBJ databases">
        <title>North American crayfish harbour diverse members of the Nudiviridae.</title>
        <authorList>
            <person name="Stratton C."/>
            <person name="Bojko J."/>
        </authorList>
    </citation>
    <scope>NUCLEOTIDE SEQUENCE</scope>
    <source>
        <strain evidence="1">142H</strain>
    </source>
</reference>
<proteinExistence type="predicted"/>
<sequence length="207" mass="24763">MEILKCDTTLLLEGITTIEDTENIEVEAIINYISPLDRFEYDAVFINWENTSVFLKYNTLTCYNEYIVLWNMTIPRDINLVISSKDQDLFTLDYLSTLCSSFLFSTYGEYNEDIEIITKFKKPVYCKSKKYPFVNIYIYLEIINEVLDTIYFDVTTKKDLLFDNEIKIKMMKNYDELMHIEDIPTPFDENHQTIILYNIEFWGKFKF</sequence>
<organism evidence="1">
    <name type="scientific">Faxonius propinquus nudivirus</name>
    <dbReference type="NCBI Taxonomy" id="3139431"/>
    <lineage>
        <taxon>Viruses</taxon>
        <taxon>Viruses incertae sedis</taxon>
        <taxon>Naldaviricetes</taxon>
        <taxon>Lefavirales</taxon>
        <taxon>Nudiviridae</taxon>
    </lineage>
</organism>
<accession>A0AAU8GF97</accession>
<protein>
    <submittedName>
        <fullName evidence="1">Uncharacterized protein</fullName>
    </submittedName>
</protein>
<gene>
    <name evidence="1" type="ORF">FpNV_079</name>
</gene>
<evidence type="ECO:0000313" key="1">
    <source>
        <dbReference type="EMBL" id="XCH39324.1"/>
    </source>
</evidence>